<evidence type="ECO:0000313" key="2">
    <source>
        <dbReference type="EMBL" id="KAJ5392581.1"/>
    </source>
</evidence>
<feature type="compositionally biased region" description="Low complexity" evidence="1">
    <location>
        <begin position="201"/>
        <end position="213"/>
    </location>
</feature>
<evidence type="ECO:0000256" key="1">
    <source>
        <dbReference type="SAM" id="MobiDB-lite"/>
    </source>
</evidence>
<feature type="compositionally biased region" description="Polar residues" evidence="1">
    <location>
        <begin position="254"/>
        <end position="263"/>
    </location>
</feature>
<gene>
    <name evidence="2" type="ORF">N7509_008071</name>
</gene>
<feature type="region of interest" description="Disordered" evidence="1">
    <location>
        <begin position="254"/>
        <end position="287"/>
    </location>
</feature>
<proteinExistence type="predicted"/>
<organism evidence="2 3">
    <name type="scientific">Penicillium cosmopolitanum</name>
    <dbReference type="NCBI Taxonomy" id="1131564"/>
    <lineage>
        <taxon>Eukaryota</taxon>
        <taxon>Fungi</taxon>
        <taxon>Dikarya</taxon>
        <taxon>Ascomycota</taxon>
        <taxon>Pezizomycotina</taxon>
        <taxon>Eurotiomycetes</taxon>
        <taxon>Eurotiomycetidae</taxon>
        <taxon>Eurotiales</taxon>
        <taxon>Aspergillaceae</taxon>
        <taxon>Penicillium</taxon>
    </lineage>
</organism>
<dbReference type="RefSeq" id="XP_056488259.1">
    <property type="nucleotide sequence ID" value="XM_056632708.1"/>
</dbReference>
<dbReference type="OrthoDB" id="1681166at2759"/>
<feature type="region of interest" description="Disordered" evidence="1">
    <location>
        <begin position="1"/>
        <end position="94"/>
    </location>
</feature>
<protein>
    <submittedName>
        <fullName evidence="2">Uncharacterized protein</fullName>
    </submittedName>
</protein>
<accession>A0A9W9W0A1</accession>
<dbReference type="GeneID" id="81371688"/>
<evidence type="ECO:0000313" key="3">
    <source>
        <dbReference type="Proteomes" id="UP001147747"/>
    </source>
</evidence>
<feature type="region of interest" description="Disordered" evidence="1">
    <location>
        <begin position="135"/>
        <end position="173"/>
    </location>
</feature>
<keyword evidence="3" id="KW-1185">Reference proteome</keyword>
<sequence>MEMEMADNPFQTLSPLEDASGALAKSPPARPDPSTLPSYGSGKEPEPSVPVGSGHHPTTSQSYNEVGGRQGYLAHGMENAEPDQSSPNPPFQPFFTIIEDAHSSSVHHPTVHYIFSDDDTDIIKEAGFRSLEIQGITIPAEKKDKEFEDDPDSPTDPDANEEDKSILPPTTPGVRTHYLLLDVEPFSAPTEQITSDAKNMSTSPAGPGAATSPISPPAANPAAVPHTQYSVTSAKSFSPTWQILNADLVPAPTFDSQDPNNGPSHGMMLNIRGTGGVPKDPRSKEDGLEALMGRFEKHMSELQAVIDSAKVEEVGEVEAENEQAVDHEGENESKAEVDAEAEIEAQGAELP</sequence>
<feature type="compositionally biased region" description="Basic and acidic residues" evidence="1">
    <location>
        <begin position="324"/>
        <end position="337"/>
    </location>
</feature>
<dbReference type="AlphaFoldDB" id="A0A9W9W0A1"/>
<feature type="region of interest" description="Disordered" evidence="1">
    <location>
        <begin position="196"/>
        <end position="226"/>
    </location>
</feature>
<reference evidence="2" key="2">
    <citation type="journal article" date="2023" name="IMA Fungus">
        <title>Comparative genomic study of the Penicillium genus elucidates a diverse pangenome and 15 lateral gene transfer events.</title>
        <authorList>
            <person name="Petersen C."/>
            <person name="Sorensen T."/>
            <person name="Nielsen M.R."/>
            <person name="Sondergaard T.E."/>
            <person name="Sorensen J.L."/>
            <person name="Fitzpatrick D.A."/>
            <person name="Frisvad J.C."/>
            <person name="Nielsen K.L."/>
        </authorList>
    </citation>
    <scope>NUCLEOTIDE SEQUENCE</scope>
    <source>
        <strain evidence="2">IBT 29677</strain>
    </source>
</reference>
<feature type="region of interest" description="Disordered" evidence="1">
    <location>
        <begin position="314"/>
        <end position="351"/>
    </location>
</feature>
<dbReference type="EMBL" id="JAPZBU010000008">
    <property type="protein sequence ID" value="KAJ5392581.1"/>
    <property type="molecule type" value="Genomic_DNA"/>
</dbReference>
<feature type="compositionally biased region" description="Acidic residues" evidence="1">
    <location>
        <begin position="314"/>
        <end position="323"/>
    </location>
</feature>
<dbReference type="Proteomes" id="UP001147747">
    <property type="component" value="Unassembled WGS sequence"/>
</dbReference>
<name>A0A9W9W0A1_9EURO</name>
<feature type="compositionally biased region" description="Acidic residues" evidence="1">
    <location>
        <begin position="147"/>
        <end position="161"/>
    </location>
</feature>
<reference evidence="2" key="1">
    <citation type="submission" date="2022-12" db="EMBL/GenBank/DDBJ databases">
        <authorList>
            <person name="Petersen C."/>
        </authorList>
    </citation>
    <scope>NUCLEOTIDE SEQUENCE</scope>
    <source>
        <strain evidence="2">IBT 29677</strain>
    </source>
</reference>
<comment type="caution">
    <text evidence="2">The sequence shown here is derived from an EMBL/GenBank/DDBJ whole genome shotgun (WGS) entry which is preliminary data.</text>
</comment>